<dbReference type="AlphaFoldDB" id="A0A2P2QNA4"/>
<keyword evidence="1" id="KW-0812">Transmembrane</keyword>
<reference evidence="2" key="1">
    <citation type="submission" date="2018-02" db="EMBL/GenBank/DDBJ databases">
        <title>Rhizophora mucronata_Transcriptome.</title>
        <authorList>
            <person name="Meera S.P."/>
            <person name="Sreeshan A."/>
            <person name="Augustine A."/>
        </authorList>
    </citation>
    <scope>NUCLEOTIDE SEQUENCE</scope>
    <source>
        <tissue evidence="2">Leaf</tissue>
    </source>
</reference>
<name>A0A2P2QNA4_RHIMU</name>
<accession>A0A2P2QNA4</accession>
<evidence type="ECO:0000313" key="2">
    <source>
        <dbReference type="EMBL" id="MBX68407.1"/>
    </source>
</evidence>
<feature type="transmembrane region" description="Helical" evidence="1">
    <location>
        <begin position="21"/>
        <end position="37"/>
    </location>
</feature>
<sequence>MILWYKDIFKTLNVVNIKKSGCFWKGFYLIFLASFFLDLL</sequence>
<dbReference type="EMBL" id="GGEC01087923">
    <property type="protein sequence ID" value="MBX68407.1"/>
    <property type="molecule type" value="Transcribed_RNA"/>
</dbReference>
<organism evidence="2">
    <name type="scientific">Rhizophora mucronata</name>
    <name type="common">Asiatic mangrove</name>
    <dbReference type="NCBI Taxonomy" id="61149"/>
    <lineage>
        <taxon>Eukaryota</taxon>
        <taxon>Viridiplantae</taxon>
        <taxon>Streptophyta</taxon>
        <taxon>Embryophyta</taxon>
        <taxon>Tracheophyta</taxon>
        <taxon>Spermatophyta</taxon>
        <taxon>Magnoliopsida</taxon>
        <taxon>eudicotyledons</taxon>
        <taxon>Gunneridae</taxon>
        <taxon>Pentapetalae</taxon>
        <taxon>rosids</taxon>
        <taxon>fabids</taxon>
        <taxon>Malpighiales</taxon>
        <taxon>Rhizophoraceae</taxon>
        <taxon>Rhizophora</taxon>
    </lineage>
</organism>
<keyword evidence="1" id="KW-1133">Transmembrane helix</keyword>
<proteinExistence type="predicted"/>
<evidence type="ECO:0000256" key="1">
    <source>
        <dbReference type="SAM" id="Phobius"/>
    </source>
</evidence>
<protein>
    <submittedName>
        <fullName evidence="2">Uncharacterized protein</fullName>
    </submittedName>
</protein>
<keyword evidence="1" id="KW-0472">Membrane</keyword>